<dbReference type="AlphaFoldDB" id="A0A9J5XTB5"/>
<dbReference type="Proteomes" id="UP000824120">
    <property type="component" value="Chromosome 8"/>
</dbReference>
<dbReference type="EMBL" id="JACXVP010000008">
    <property type="protein sequence ID" value="KAG5591563.1"/>
    <property type="molecule type" value="Genomic_DNA"/>
</dbReference>
<keyword evidence="2" id="KW-1185">Reference proteome</keyword>
<evidence type="ECO:0000313" key="1">
    <source>
        <dbReference type="EMBL" id="KAG5591563.1"/>
    </source>
</evidence>
<accession>A0A9J5XTB5</accession>
<gene>
    <name evidence="1" type="ORF">H5410_042077</name>
</gene>
<sequence>MLRWQRYTRGHSDLHYLPFSMPYFSPAVDSSADRIVTASPPYKHIDGLIRDEANVAKTRREPQLRYLFGYRPCAYSGTAHDDDLKDCITPTSP</sequence>
<comment type="caution">
    <text evidence="1">The sequence shown here is derived from an EMBL/GenBank/DDBJ whole genome shotgun (WGS) entry which is preliminary data.</text>
</comment>
<organism evidence="1 2">
    <name type="scientific">Solanum commersonii</name>
    <name type="common">Commerson's wild potato</name>
    <name type="synonym">Commerson's nightshade</name>
    <dbReference type="NCBI Taxonomy" id="4109"/>
    <lineage>
        <taxon>Eukaryota</taxon>
        <taxon>Viridiplantae</taxon>
        <taxon>Streptophyta</taxon>
        <taxon>Embryophyta</taxon>
        <taxon>Tracheophyta</taxon>
        <taxon>Spermatophyta</taxon>
        <taxon>Magnoliopsida</taxon>
        <taxon>eudicotyledons</taxon>
        <taxon>Gunneridae</taxon>
        <taxon>Pentapetalae</taxon>
        <taxon>asterids</taxon>
        <taxon>lamiids</taxon>
        <taxon>Solanales</taxon>
        <taxon>Solanaceae</taxon>
        <taxon>Solanoideae</taxon>
        <taxon>Solaneae</taxon>
        <taxon>Solanum</taxon>
    </lineage>
</organism>
<evidence type="ECO:0000313" key="2">
    <source>
        <dbReference type="Proteomes" id="UP000824120"/>
    </source>
</evidence>
<name>A0A9J5XTB5_SOLCO</name>
<proteinExistence type="predicted"/>
<reference evidence="1 2" key="1">
    <citation type="submission" date="2020-09" db="EMBL/GenBank/DDBJ databases">
        <title>De no assembly of potato wild relative species, Solanum commersonii.</title>
        <authorList>
            <person name="Cho K."/>
        </authorList>
    </citation>
    <scope>NUCLEOTIDE SEQUENCE [LARGE SCALE GENOMIC DNA]</scope>
    <source>
        <strain evidence="1">LZ3.2</strain>
        <tissue evidence="1">Leaf</tissue>
    </source>
</reference>
<protein>
    <submittedName>
        <fullName evidence="1">Uncharacterized protein</fullName>
    </submittedName>
</protein>